<dbReference type="EC" id="2.7.13.3" evidence="3"/>
<dbReference type="SMART" id="SM00388">
    <property type="entry name" value="HisKA"/>
    <property type="match status" value="1"/>
</dbReference>
<dbReference type="InterPro" id="IPR003594">
    <property type="entry name" value="HATPase_dom"/>
</dbReference>
<dbReference type="EMBL" id="QGHC01000001">
    <property type="protein sequence ID" value="PWK92888.1"/>
    <property type="molecule type" value="Genomic_DNA"/>
</dbReference>
<gene>
    <name evidence="12" type="ORF">C7456_101226</name>
</gene>
<dbReference type="SUPFAM" id="SSF55874">
    <property type="entry name" value="ATPase domain of HSP90 chaperone/DNA topoisomerase II/histidine kinase"/>
    <property type="match status" value="1"/>
</dbReference>
<dbReference type="InterPro" id="IPR005467">
    <property type="entry name" value="His_kinase_dom"/>
</dbReference>
<dbReference type="InterPro" id="IPR004358">
    <property type="entry name" value="Sig_transdc_His_kin-like_C"/>
</dbReference>
<dbReference type="Pfam" id="PF00512">
    <property type="entry name" value="HisKA"/>
    <property type="match status" value="1"/>
</dbReference>
<comment type="subcellular location">
    <subcellularLocation>
        <location evidence="2">Cell membrane</location>
        <topology evidence="2">Multi-pass membrane protein</topology>
    </subcellularLocation>
</comment>
<dbReference type="InterPro" id="IPR003660">
    <property type="entry name" value="HAMP_dom"/>
</dbReference>
<comment type="caution">
    <text evidence="12">The sequence shown here is derived from an EMBL/GenBank/DDBJ whole genome shotgun (WGS) entry which is preliminary data.</text>
</comment>
<dbReference type="PANTHER" id="PTHR44936">
    <property type="entry name" value="SENSOR PROTEIN CREC"/>
    <property type="match status" value="1"/>
</dbReference>
<keyword evidence="13" id="KW-1185">Reference proteome</keyword>
<dbReference type="SUPFAM" id="SSF47384">
    <property type="entry name" value="Homodimeric domain of signal transducing histidine kinase"/>
    <property type="match status" value="1"/>
</dbReference>
<evidence type="ECO:0000256" key="6">
    <source>
        <dbReference type="ARBA" id="ARBA00022679"/>
    </source>
</evidence>
<keyword evidence="7" id="KW-0547">Nucleotide-binding</keyword>
<dbReference type="RefSeq" id="WP_109721934.1">
    <property type="nucleotide sequence ID" value="NZ_MSZV01000041.1"/>
</dbReference>
<evidence type="ECO:0000256" key="2">
    <source>
        <dbReference type="ARBA" id="ARBA00004651"/>
    </source>
</evidence>
<evidence type="ECO:0000256" key="9">
    <source>
        <dbReference type="ARBA" id="ARBA00022840"/>
    </source>
</evidence>
<dbReference type="SMART" id="SM00387">
    <property type="entry name" value="HATPase_c"/>
    <property type="match status" value="1"/>
</dbReference>
<evidence type="ECO:0000256" key="3">
    <source>
        <dbReference type="ARBA" id="ARBA00012438"/>
    </source>
</evidence>
<evidence type="ECO:0000313" key="13">
    <source>
        <dbReference type="Proteomes" id="UP000245812"/>
    </source>
</evidence>
<feature type="domain" description="Histidine kinase" evidence="10">
    <location>
        <begin position="228"/>
        <end position="426"/>
    </location>
</feature>
<dbReference type="Gene3D" id="3.30.565.10">
    <property type="entry name" value="Histidine kinase-like ATPase, C-terminal domain"/>
    <property type="match status" value="1"/>
</dbReference>
<evidence type="ECO:0000256" key="5">
    <source>
        <dbReference type="ARBA" id="ARBA00022553"/>
    </source>
</evidence>
<keyword evidence="4" id="KW-0472">Membrane</keyword>
<dbReference type="Proteomes" id="UP000245812">
    <property type="component" value="Unassembled WGS sequence"/>
</dbReference>
<keyword evidence="9" id="KW-0067">ATP-binding</keyword>
<keyword evidence="5" id="KW-0597">Phosphoprotein</keyword>
<keyword evidence="8" id="KW-0418">Kinase</keyword>
<comment type="catalytic activity">
    <reaction evidence="1">
        <text>ATP + protein L-histidine = ADP + protein N-phospho-L-histidine.</text>
        <dbReference type="EC" id="2.7.13.3"/>
    </reaction>
</comment>
<evidence type="ECO:0000256" key="8">
    <source>
        <dbReference type="ARBA" id="ARBA00022777"/>
    </source>
</evidence>
<evidence type="ECO:0000313" key="12">
    <source>
        <dbReference type="EMBL" id="PWK92888.1"/>
    </source>
</evidence>
<dbReference type="InterPro" id="IPR003661">
    <property type="entry name" value="HisK_dim/P_dom"/>
</dbReference>
<name>A0A316IQS8_9GAMM</name>
<feature type="domain" description="HAMP" evidence="11">
    <location>
        <begin position="168"/>
        <end position="220"/>
    </location>
</feature>
<dbReference type="GO" id="GO:0005886">
    <property type="term" value="C:plasma membrane"/>
    <property type="evidence" value="ECO:0007669"/>
    <property type="project" value="UniProtKB-SubCell"/>
</dbReference>
<dbReference type="PRINTS" id="PR00344">
    <property type="entry name" value="BCTRLSENSOR"/>
</dbReference>
<dbReference type="GO" id="GO:0000155">
    <property type="term" value="F:phosphorelay sensor kinase activity"/>
    <property type="evidence" value="ECO:0007669"/>
    <property type="project" value="InterPro"/>
</dbReference>
<dbReference type="OrthoDB" id="9804645at2"/>
<dbReference type="PROSITE" id="PS50885">
    <property type="entry name" value="HAMP"/>
    <property type="match status" value="1"/>
</dbReference>
<dbReference type="AlphaFoldDB" id="A0A316IQS8"/>
<proteinExistence type="predicted"/>
<dbReference type="InterPro" id="IPR036890">
    <property type="entry name" value="HATPase_C_sf"/>
</dbReference>
<evidence type="ECO:0000256" key="1">
    <source>
        <dbReference type="ARBA" id="ARBA00000085"/>
    </source>
</evidence>
<sequence length="429" mass="45439">MKRAPTTFALVLALVALALLLALGLTSALSLRAGLRAVGDTYGRLVAATAAAADDLSVQDDPESARALAALERAGVRFSRGAPPPPTVRVAPMLRGVGRAVGRLLGDPSRVVVTQVPESQIWIRSARDPGRWIVLHAASYRGQVIRSSLLTTLLAGLIALVAAAVAARLLTRPLERLADGAGALLAGDPLREQLRGSPREVRRLAGAIRAAGEKLRGASRERELMLAGISHDLRTPLARLRLALELGDADDPQRRDAMLADLRELDGALEQCLAFVRDGRDEAPRETDLATLAGQLLALRRNPDDWRFDAPEHLSATVRPGLLRRALGNLMDNAERYGAPPFAVTLGRDAEGAFVRVADSGPGVPAELLGRLGHPFLRGDPARGGGGTGLGLSIVMRAAELHGGRLQLRNREPHGFEATLRLAGHAASS</sequence>
<evidence type="ECO:0000259" key="10">
    <source>
        <dbReference type="PROSITE" id="PS50109"/>
    </source>
</evidence>
<evidence type="ECO:0000256" key="7">
    <source>
        <dbReference type="ARBA" id="ARBA00022741"/>
    </source>
</evidence>
<dbReference type="Gene3D" id="1.10.287.130">
    <property type="match status" value="1"/>
</dbReference>
<evidence type="ECO:0000259" key="11">
    <source>
        <dbReference type="PROSITE" id="PS50885"/>
    </source>
</evidence>
<keyword evidence="4" id="KW-1003">Cell membrane</keyword>
<dbReference type="InterPro" id="IPR050980">
    <property type="entry name" value="2C_sensor_his_kinase"/>
</dbReference>
<keyword evidence="6" id="KW-0808">Transferase</keyword>
<dbReference type="GO" id="GO:0005524">
    <property type="term" value="F:ATP binding"/>
    <property type="evidence" value="ECO:0007669"/>
    <property type="project" value="UniProtKB-KW"/>
</dbReference>
<dbReference type="PROSITE" id="PS50109">
    <property type="entry name" value="HIS_KIN"/>
    <property type="match status" value="1"/>
</dbReference>
<dbReference type="CDD" id="cd00075">
    <property type="entry name" value="HATPase"/>
    <property type="match status" value="1"/>
</dbReference>
<accession>A0A316IQS8</accession>
<evidence type="ECO:0000256" key="4">
    <source>
        <dbReference type="ARBA" id="ARBA00022475"/>
    </source>
</evidence>
<dbReference type="Pfam" id="PF02518">
    <property type="entry name" value="HATPase_c"/>
    <property type="match status" value="1"/>
</dbReference>
<reference evidence="12 13" key="1">
    <citation type="submission" date="2018-05" db="EMBL/GenBank/DDBJ databases">
        <title>Genomic Encyclopedia of Type Strains, Phase IV (KMG-IV): sequencing the most valuable type-strain genomes for metagenomic binning, comparative biology and taxonomic classification.</title>
        <authorList>
            <person name="Goeker M."/>
        </authorList>
    </citation>
    <scope>NUCLEOTIDE SEQUENCE [LARGE SCALE GENOMIC DNA]</scope>
    <source>
        <strain evidence="12 13">DSM 14263</strain>
    </source>
</reference>
<protein>
    <recommendedName>
        <fullName evidence="3">histidine kinase</fullName>
        <ecNumber evidence="3">2.7.13.3</ecNumber>
    </recommendedName>
</protein>
<dbReference type="InterPro" id="IPR036097">
    <property type="entry name" value="HisK_dim/P_sf"/>
</dbReference>
<organism evidence="12 13">
    <name type="scientific">Fulvimonas soli</name>
    <dbReference type="NCBI Taxonomy" id="155197"/>
    <lineage>
        <taxon>Bacteria</taxon>
        <taxon>Pseudomonadati</taxon>
        <taxon>Pseudomonadota</taxon>
        <taxon>Gammaproteobacteria</taxon>
        <taxon>Lysobacterales</taxon>
        <taxon>Rhodanobacteraceae</taxon>
        <taxon>Fulvimonas</taxon>
    </lineage>
</organism>
<dbReference type="PANTHER" id="PTHR44936:SF10">
    <property type="entry name" value="SENSOR PROTEIN RSTB"/>
    <property type="match status" value="1"/>
</dbReference>